<dbReference type="Gene3D" id="3.90.980.10">
    <property type="entry name" value="DNA primase, catalytic core, N-terminal domain"/>
    <property type="match status" value="1"/>
</dbReference>
<dbReference type="PANTHER" id="PTHR30313:SF2">
    <property type="entry name" value="DNA PRIMASE"/>
    <property type="match status" value="1"/>
</dbReference>
<dbReference type="RefSeq" id="WP_132167512.1">
    <property type="nucleotide sequence ID" value="NZ_SMKX01000029.1"/>
</dbReference>
<proteinExistence type="predicted"/>
<dbReference type="AlphaFoldDB" id="A0A4R4ZMD3"/>
<dbReference type="InterPro" id="IPR013264">
    <property type="entry name" value="DNAG_N"/>
</dbReference>
<reference evidence="2 3" key="1">
    <citation type="submission" date="2019-03" db="EMBL/GenBank/DDBJ databases">
        <title>Draft genome sequences of novel Actinobacteria.</title>
        <authorList>
            <person name="Sahin N."/>
            <person name="Ay H."/>
            <person name="Saygin H."/>
        </authorList>
    </citation>
    <scope>NUCLEOTIDE SEQUENCE [LARGE SCALE GENOMIC DNA]</scope>
    <source>
        <strain evidence="2 3">JCM 13523</strain>
    </source>
</reference>
<feature type="domain" description="DNA primase DNAG catalytic core N-terminal" evidence="1">
    <location>
        <begin position="40"/>
        <end position="163"/>
    </location>
</feature>
<dbReference type="GO" id="GO:0006269">
    <property type="term" value="P:DNA replication, synthesis of primer"/>
    <property type="evidence" value="ECO:0007669"/>
    <property type="project" value="TreeGrafter"/>
</dbReference>
<name>A0A4R4ZMD3_9ACTN</name>
<evidence type="ECO:0000259" key="1">
    <source>
        <dbReference type="Pfam" id="PF08275"/>
    </source>
</evidence>
<evidence type="ECO:0000313" key="3">
    <source>
        <dbReference type="Proteomes" id="UP000295124"/>
    </source>
</evidence>
<dbReference type="PANTHER" id="PTHR30313">
    <property type="entry name" value="DNA PRIMASE"/>
    <property type="match status" value="1"/>
</dbReference>
<organism evidence="2 3">
    <name type="scientific">Kribbella antibiotica</name>
    <dbReference type="NCBI Taxonomy" id="190195"/>
    <lineage>
        <taxon>Bacteria</taxon>
        <taxon>Bacillati</taxon>
        <taxon>Actinomycetota</taxon>
        <taxon>Actinomycetes</taxon>
        <taxon>Propionibacteriales</taxon>
        <taxon>Kribbellaceae</taxon>
        <taxon>Kribbella</taxon>
    </lineage>
</organism>
<comment type="caution">
    <text evidence="2">The sequence shown here is derived from an EMBL/GenBank/DDBJ whole genome shotgun (WGS) entry which is preliminary data.</text>
</comment>
<dbReference type="Proteomes" id="UP000295124">
    <property type="component" value="Unassembled WGS sequence"/>
</dbReference>
<gene>
    <name evidence="2" type="ORF">E1263_13000</name>
</gene>
<dbReference type="Pfam" id="PF08275">
    <property type="entry name" value="DNAG_N"/>
    <property type="match status" value="1"/>
</dbReference>
<keyword evidence="3" id="KW-1185">Reference proteome</keyword>
<dbReference type="SUPFAM" id="SSF56731">
    <property type="entry name" value="DNA primase core"/>
    <property type="match status" value="1"/>
</dbReference>
<dbReference type="GO" id="GO:0005737">
    <property type="term" value="C:cytoplasm"/>
    <property type="evidence" value="ECO:0007669"/>
    <property type="project" value="TreeGrafter"/>
</dbReference>
<protein>
    <recommendedName>
        <fullName evidence="1">DNA primase DNAG catalytic core N-terminal domain-containing protein</fullName>
    </recommendedName>
</protein>
<evidence type="ECO:0000313" key="2">
    <source>
        <dbReference type="EMBL" id="TDD60008.1"/>
    </source>
</evidence>
<dbReference type="EMBL" id="SMKX01000029">
    <property type="protein sequence ID" value="TDD60008.1"/>
    <property type="molecule type" value="Genomic_DNA"/>
</dbReference>
<dbReference type="OrthoDB" id="3818699at2"/>
<sequence length="178" mass="20077">MDHLAAWRKAQDSRIPDPNAVPTAAHLRRLLEASQAAARFYRRELFREKKGWSRDYLKRGGALAQLDEGSRWMVGYAPASRSRLVDHLRTLGFDLKTMRNAGLGVVGADGRLVDRFRDQLMLPARNDRLQIVGFTGVRRNGDGIYYSSSPNTQIYRRSGSVIGIAEQLEILAGRGFQF</sequence>
<accession>A0A4R4ZMD3</accession>
<dbReference type="InterPro" id="IPR050219">
    <property type="entry name" value="DnaG_primase"/>
</dbReference>
<dbReference type="InterPro" id="IPR037068">
    <property type="entry name" value="DNA_primase_core_N_sf"/>
</dbReference>